<dbReference type="Proteomes" id="UP000186922">
    <property type="component" value="Unassembled WGS sequence"/>
</dbReference>
<reference evidence="10 11" key="1">
    <citation type="journal article" date="2016" name="Nat. Commun.">
        <title>Extremotolerant tardigrade genome and improved radiotolerance of human cultured cells by tardigrade-unique protein.</title>
        <authorList>
            <person name="Hashimoto T."/>
            <person name="Horikawa D.D."/>
            <person name="Saito Y."/>
            <person name="Kuwahara H."/>
            <person name="Kozuka-Hata H."/>
            <person name="Shin-I T."/>
            <person name="Minakuchi Y."/>
            <person name="Ohishi K."/>
            <person name="Motoyama A."/>
            <person name="Aizu T."/>
            <person name="Enomoto A."/>
            <person name="Kondo K."/>
            <person name="Tanaka S."/>
            <person name="Hara Y."/>
            <person name="Koshikawa S."/>
            <person name="Sagara H."/>
            <person name="Miura T."/>
            <person name="Yokobori S."/>
            <person name="Miyagawa K."/>
            <person name="Suzuki Y."/>
            <person name="Kubo T."/>
            <person name="Oyama M."/>
            <person name="Kohara Y."/>
            <person name="Fujiyama A."/>
            <person name="Arakawa K."/>
            <person name="Katayama T."/>
            <person name="Toyoda A."/>
            <person name="Kunieda T."/>
        </authorList>
    </citation>
    <scope>NUCLEOTIDE SEQUENCE [LARGE SCALE GENOMIC DNA]</scope>
    <source>
        <strain evidence="10 11">YOKOZUNA-1</strain>
    </source>
</reference>
<feature type="domain" description="Glycosyltransferase 61 catalytic" evidence="9">
    <location>
        <begin position="309"/>
        <end position="398"/>
    </location>
</feature>
<dbReference type="GO" id="GO:0097363">
    <property type="term" value="F:protein O-acetylglucosaminyltransferase activity"/>
    <property type="evidence" value="ECO:0007669"/>
    <property type="project" value="TreeGrafter"/>
</dbReference>
<proteinExistence type="predicted"/>
<keyword evidence="11" id="KW-1185">Reference proteome</keyword>
<organism evidence="10 11">
    <name type="scientific">Ramazzottius varieornatus</name>
    <name type="common">Water bear</name>
    <name type="synonym">Tardigrade</name>
    <dbReference type="NCBI Taxonomy" id="947166"/>
    <lineage>
        <taxon>Eukaryota</taxon>
        <taxon>Metazoa</taxon>
        <taxon>Ecdysozoa</taxon>
        <taxon>Tardigrada</taxon>
        <taxon>Eutardigrada</taxon>
        <taxon>Parachela</taxon>
        <taxon>Hypsibioidea</taxon>
        <taxon>Ramazzottiidae</taxon>
        <taxon>Ramazzottius</taxon>
    </lineage>
</organism>
<dbReference type="GO" id="GO:0035269">
    <property type="term" value="P:protein O-linked glycosylation via mannose"/>
    <property type="evidence" value="ECO:0007669"/>
    <property type="project" value="TreeGrafter"/>
</dbReference>
<evidence type="ECO:0000259" key="9">
    <source>
        <dbReference type="Pfam" id="PF04577"/>
    </source>
</evidence>
<sequence length="645" mass="72963">MSKQEEYSYTMLGKLLIGFLTVHLLAVITLILTFSADHEVANTVIIPQSSIWCTGDSIQNRRCFINNLCYSFENDDFVFVRGATSAQHGLPTVEQPVASINWTSPMTSSRPVDHTAHTSYRLRSVMGGPLTDLSGGVENLNNRDYQFSYVEVLDSAIRSKKLTASILPDKVLILKRFKPDNLMHVIHDDLLPLYYALLELEFTGAKEYRVFLVDDYEKGDFWNLYRLFKSKIFLNANHPWTKQTLRAEVDTDLVCFSTAVVGGMPSTRWYQYGFNRFQGPVEKLQITGHEIRSFASFVRHGLEVPRYDIDKPHYSARTRQKYPYAVIINRKLTRRILNEIDLSLAVAREFDLRTVTVNLETHSMGEIVHVLQNATMLIAMHGAQLVLSMFLPVNAVVIELFPLGIPSHDYTPYKTLASIDGMDLIYRAWENRDPAKSVAFPDRDPLLGGIAHLPREQQDVINKTLPVEQHFCCDNPAFLHRMYQDTEVDLKKFMEVAKDAMAQRAAQLESAPITKKKAVNTTDSPTTSKTDIASKFSHQTHGAVIQDEPMSTSTVRNVQCAVVPSRKVLHIDWEAPWNLQYINANTVYYELRVQGSGGVMQRYFSNGTEMEVPLPGSDKEAQLWIACVVDGSYGAFNTLPVICSA</sequence>
<dbReference type="EMBL" id="BDGG01000008">
    <property type="protein sequence ID" value="GAV02441.1"/>
    <property type="molecule type" value="Genomic_DNA"/>
</dbReference>
<evidence type="ECO:0000256" key="2">
    <source>
        <dbReference type="ARBA" id="ARBA00022676"/>
    </source>
</evidence>
<keyword evidence="7" id="KW-0325">Glycoprotein</keyword>
<evidence type="ECO:0000256" key="7">
    <source>
        <dbReference type="ARBA" id="ARBA00023180"/>
    </source>
</evidence>
<evidence type="ECO:0000256" key="3">
    <source>
        <dbReference type="ARBA" id="ARBA00022679"/>
    </source>
</evidence>
<evidence type="ECO:0000313" key="11">
    <source>
        <dbReference type="Proteomes" id="UP000186922"/>
    </source>
</evidence>
<dbReference type="OrthoDB" id="529273at2759"/>
<dbReference type="Pfam" id="PF04577">
    <property type="entry name" value="Glyco_transf_61"/>
    <property type="match status" value="1"/>
</dbReference>
<dbReference type="PANTHER" id="PTHR20961:SF38">
    <property type="entry name" value="PROTEIN O-LINKED-MANNOSE BETA-1,4-N-ACETYLGLUCOSAMINYLTRANSFERASE 2"/>
    <property type="match status" value="1"/>
</dbReference>
<evidence type="ECO:0000313" key="10">
    <source>
        <dbReference type="EMBL" id="GAV02441.1"/>
    </source>
</evidence>
<keyword evidence="5 8" id="KW-1133">Transmembrane helix</keyword>
<dbReference type="GO" id="GO:0016020">
    <property type="term" value="C:membrane"/>
    <property type="evidence" value="ECO:0007669"/>
    <property type="project" value="UniProtKB-SubCell"/>
</dbReference>
<dbReference type="InterPro" id="IPR007657">
    <property type="entry name" value="Glycosyltransferase_61"/>
</dbReference>
<dbReference type="STRING" id="947166.A0A1D1VNC9"/>
<evidence type="ECO:0000256" key="4">
    <source>
        <dbReference type="ARBA" id="ARBA00022692"/>
    </source>
</evidence>
<dbReference type="AlphaFoldDB" id="A0A1D1VNC9"/>
<keyword evidence="4 8" id="KW-0812">Transmembrane</keyword>
<evidence type="ECO:0000256" key="8">
    <source>
        <dbReference type="SAM" id="Phobius"/>
    </source>
</evidence>
<keyword evidence="6 8" id="KW-0472">Membrane</keyword>
<name>A0A1D1VNC9_RAMVA</name>
<dbReference type="GO" id="GO:0005783">
    <property type="term" value="C:endoplasmic reticulum"/>
    <property type="evidence" value="ECO:0007669"/>
    <property type="project" value="TreeGrafter"/>
</dbReference>
<evidence type="ECO:0000256" key="6">
    <source>
        <dbReference type="ARBA" id="ARBA00023136"/>
    </source>
</evidence>
<dbReference type="InterPro" id="IPR049625">
    <property type="entry name" value="Glyco_transf_61_cat"/>
</dbReference>
<comment type="caution">
    <text evidence="10">The sequence shown here is derived from an EMBL/GenBank/DDBJ whole genome shotgun (WGS) entry which is preliminary data.</text>
</comment>
<feature type="transmembrane region" description="Helical" evidence="8">
    <location>
        <begin position="12"/>
        <end position="34"/>
    </location>
</feature>
<dbReference type="PANTHER" id="PTHR20961">
    <property type="entry name" value="GLYCOSYLTRANSFERASE"/>
    <property type="match status" value="1"/>
</dbReference>
<keyword evidence="2" id="KW-0328">Glycosyltransferase</keyword>
<evidence type="ECO:0000256" key="1">
    <source>
        <dbReference type="ARBA" id="ARBA00004167"/>
    </source>
</evidence>
<keyword evidence="3" id="KW-0808">Transferase</keyword>
<evidence type="ECO:0000256" key="5">
    <source>
        <dbReference type="ARBA" id="ARBA00022989"/>
    </source>
</evidence>
<accession>A0A1D1VNC9</accession>
<protein>
    <recommendedName>
        <fullName evidence="9">Glycosyltransferase 61 catalytic domain-containing protein</fullName>
    </recommendedName>
</protein>
<gene>
    <name evidence="10" type="primary">RvY_13006-1</name>
    <name evidence="10" type="synonym">RvY_13006.1</name>
    <name evidence="10" type="ORF">RvY_13006</name>
</gene>
<comment type="subcellular location">
    <subcellularLocation>
        <location evidence="1">Membrane</location>
        <topology evidence="1">Single-pass membrane protein</topology>
    </subcellularLocation>
</comment>